<dbReference type="SUPFAM" id="SSF52091">
    <property type="entry name" value="SpoIIaa-like"/>
    <property type="match status" value="1"/>
</dbReference>
<dbReference type="PROSITE" id="PS50801">
    <property type="entry name" value="STAS"/>
    <property type="match status" value="1"/>
</dbReference>
<sequence>MTSLSPAEFALSFFREPATLTVRVCGELDYDTSEDLVDAVVARLEEGPPPREVRLDFGALTWIDSSGLAALLMIHRRTDSAGAVLRLENRPGFLERLLHVTNVLEHLTAPASGGRG</sequence>
<dbReference type="EMBL" id="JANUGP010000012">
    <property type="protein sequence ID" value="MCS0603044.1"/>
    <property type="molecule type" value="Genomic_DNA"/>
</dbReference>
<dbReference type="CDD" id="cd07043">
    <property type="entry name" value="STAS_anti-anti-sigma_factors"/>
    <property type="match status" value="1"/>
</dbReference>
<proteinExistence type="predicted"/>
<dbReference type="RefSeq" id="WP_258779528.1">
    <property type="nucleotide sequence ID" value="NZ_JANUGP010000012.1"/>
</dbReference>
<reference evidence="2 3" key="1">
    <citation type="submission" date="2022-08" db="EMBL/GenBank/DDBJ databases">
        <authorList>
            <person name="Somphong A."/>
            <person name="Phongsopitanun W."/>
        </authorList>
    </citation>
    <scope>NUCLEOTIDE SEQUENCE [LARGE SCALE GENOMIC DNA]</scope>
    <source>
        <strain evidence="2 3">LP11</strain>
    </source>
</reference>
<name>A0ABT2B3E4_9ACTN</name>
<feature type="domain" description="STAS" evidence="1">
    <location>
        <begin position="9"/>
        <end position="116"/>
    </location>
</feature>
<evidence type="ECO:0000313" key="3">
    <source>
        <dbReference type="Proteomes" id="UP001205612"/>
    </source>
</evidence>
<accession>A0ABT2B3E4</accession>
<gene>
    <name evidence="2" type="ORF">NX794_17760</name>
</gene>
<protein>
    <submittedName>
        <fullName evidence="2">STAS domain-containing protein</fullName>
    </submittedName>
</protein>
<keyword evidence="3" id="KW-1185">Reference proteome</keyword>
<dbReference type="Pfam" id="PF13466">
    <property type="entry name" value="STAS_2"/>
    <property type="match status" value="1"/>
</dbReference>
<dbReference type="Gene3D" id="3.30.750.24">
    <property type="entry name" value="STAS domain"/>
    <property type="match status" value="1"/>
</dbReference>
<evidence type="ECO:0000259" key="1">
    <source>
        <dbReference type="PROSITE" id="PS50801"/>
    </source>
</evidence>
<dbReference type="PANTHER" id="PTHR33495">
    <property type="entry name" value="ANTI-SIGMA FACTOR ANTAGONIST TM_1081-RELATED-RELATED"/>
    <property type="match status" value="1"/>
</dbReference>
<evidence type="ECO:0000313" key="2">
    <source>
        <dbReference type="EMBL" id="MCS0603044.1"/>
    </source>
</evidence>
<dbReference type="Proteomes" id="UP001205612">
    <property type="component" value="Unassembled WGS sequence"/>
</dbReference>
<comment type="caution">
    <text evidence="2">The sequence shown here is derived from an EMBL/GenBank/DDBJ whole genome shotgun (WGS) entry which is preliminary data.</text>
</comment>
<dbReference type="InterPro" id="IPR058548">
    <property type="entry name" value="MlaB-like_STAS"/>
</dbReference>
<organism evidence="2 3">
    <name type="scientific">Streptomyces pyxinicus</name>
    <dbReference type="NCBI Taxonomy" id="2970331"/>
    <lineage>
        <taxon>Bacteria</taxon>
        <taxon>Bacillati</taxon>
        <taxon>Actinomycetota</taxon>
        <taxon>Actinomycetes</taxon>
        <taxon>Kitasatosporales</taxon>
        <taxon>Streptomycetaceae</taxon>
        <taxon>Streptomyces</taxon>
    </lineage>
</organism>
<dbReference type="InterPro" id="IPR036513">
    <property type="entry name" value="STAS_dom_sf"/>
</dbReference>
<dbReference type="PANTHER" id="PTHR33495:SF2">
    <property type="entry name" value="ANTI-SIGMA FACTOR ANTAGONIST TM_1081-RELATED"/>
    <property type="match status" value="1"/>
</dbReference>
<dbReference type="InterPro" id="IPR002645">
    <property type="entry name" value="STAS_dom"/>
</dbReference>